<dbReference type="AlphaFoldDB" id="V4UIV4"/>
<gene>
    <name evidence="1" type="ORF">CICLE_v10017152mg</name>
</gene>
<organism evidence="1 2">
    <name type="scientific">Citrus clementina</name>
    <name type="common">Clementine</name>
    <name type="synonym">Citrus deliciosa x Citrus sinensis</name>
    <dbReference type="NCBI Taxonomy" id="85681"/>
    <lineage>
        <taxon>Eukaryota</taxon>
        <taxon>Viridiplantae</taxon>
        <taxon>Streptophyta</taxon>
        <taxon>Embryophyta</taxon>
        <taxon>Tracheophyta</taxon>
        <taxon>Spermatophyta</taxon>
        <taxon>Magnoliopsida</taxon>
        <taxon>eudicotyledons</taxon>
        <taxon>Gunneridae</taxon>
        <taxon>Pentapetalae</taxon>
        <taxon>rosids</taxon>
        <taxon>malvids</taxon>
        <taxon>Sapindales</taxon>
        <taxon>Rutaceae</taxon>
        <taxon>Aurantioideae</taxon>
        <taxon>Citrus</taxon>
    </lineage>
</organism>
<dbReference type="Gramene" id="ESR62221">
    <property type="protein sequence ID" value="ESR62221"/>
    <property type="gene ID" value="CICLE_v10017152mg"/>
</dbReference>
<dbReference type="EMBL" id="KI536312">
    <property type="protein sequence ID" value="ESR62221.1"/>
    <property type="molecule type" value="Genomic_DNA"/>
</dbReference>
<dbReference type="KEGG" id="cic:CICLE_v10017152mg"/>
<protein>
    <submittedName>
        <fullName evidence="1">Uncharacterized protein</fullName>
    </submittedName>
</protein>
<keyword evidence="2" id="KW-1185">Reference proteome</keyword>
<dbReference type="InParanoid" id="V4UIV4"/>
<accession>V4UIV4</accession>
<dbReference type="Proteomes" id="UP000030687">
    <property type="component" value="Unassembled WGS sequence"/>
</dbReference>
<reference evidence="1 2" key="1">
    <citation type="submission" date="2013-10" db="EMBL/GenBank/DDBJ databases">
        <authorList>
            <consortium name="International Citrus Genome Consortium"/>
            <person name="Jenkins J."/>
            <person name="Schmutz J."/>
            <person name="Prochnik S."/>
            <person name="Rokhsar D."/>
            <person name="Gmitter F."/>
            <person name="Ollitrault P."/>
            <person name="Machado M."/>
            <person name="Talon M."/>
            <person name="Wincker P."/>
            <person name="Jaillon O."/>
            <person name="Morgante M."/>
        </authorList>
    </citation>
    <scope>NUCLEOTIDE SEQUENCE</scope>
    <source>
        <strain evidence="2">cv. Clemenules</strain>
    </source>
</reference>
<sequence>MAPPSSLGPNLLKKWPQSSKMMRLDLEYRLQNSMQHLWKTKMTNACAQCINPPFRPGHHHHHPLPREKTQILVFPQYSQKKMENKITTHNKQVNRQCPPTIAPERNNITFRVLIIARNNQNQNLNRKNHTYR</sequence>
<evidence type="ECO:0000313" key="1">
    <source>
        <dbReference type="EMBL" id="ESR62221.1"/>
    </source>
</evidence>
<name>V4UIV4_CITCL</name>
<evidence type="ECO:0000313" key="2">
    <source>
        <dbReference type="Proteomes" id="UP000030687"/>
    </source>
</evidence>
<proteinExistence type="predicted"/>